<dbReference type="InterPro" id="IPR053708">
    <property type="entry name" value="Ribosomal_LSU_eL42"/>
</dbReference>
<comment type="similarity">
    <text evidence="1">Belongs to the eukaryotic ribosomal protein eL42 family.</text>
</comment>
<reference evidence="4" key="1">
    <citation type="journal article" date="2021" name="Evol. Appl.">
        <title>The genome of the Pyrenean desman and the effects of bottlenecks and inbreeding on the genomic landscape of an endangered species.</title>
        <authorList>
            <person name="Escoda L."/>
            <person name="Castresana J."/>
        </authorList>
    </citation>
    <scope>NUCLEOTIDE SEQUENCE</scope>
    <source>
        <strain evidence="4">IBE-C5619</strain>
    </source>
</reference>
<gene>
    <name evidence="4" type="ORF">J0S82_009353</name>
</gene>
<evidence type="ECO:0000256" key="2">
    <source>
        <dbReference type="ARBA" id="ARBA00022980"/>
    </source>
</evidence>
<protein>
    <submittedName>
        <fullName evidence="4">60S ribosomal protein L36a</fullName>
    </submittedName>
</protein>
<dbReference type="Pfam" id="PF00935">
    <property type="entry name" value="Ribosomal_L44"/>
    <property type="match status" value="1"/>
</dbReference>
<dbReference type="OrthoDB" id="2967263at2759"/>
<dbReference type="EMBL" id="JAGFMF010012105">
    <property type="protein sequence ID" value="KAG8507401.1"/>
    <property type="molecule type" value="Genomic_DNA"/>
</dbReference>
<evidence type="ECO:0000256" key="3">
    <source>
        <dbReference type="ARBA" id="ARBA00023274"/>
    </source>
</evidence>
<name>A0A8J5ZMF4_GALPY</name>
<keyword evidence="3" id="KW-0687">Ribonucleoprotein</keyword>
<proteinExistence type="inferred from homology"/>
<dbReference type="InterPro" id="IPR011332">
    <property type="entry name" value="Ribosomal_zn-bd"/>
</dbReference>
<dbReference type="Proteomes" id="UP000700334">
    <property type="component" value="Unassembled WGS sequence"/>
</dbReference>
<dbReference type="PANTHER" id="PTHR10369">
    <property type="entry name" value="60S RIBOSOMAL PROTEIN L36A/L44"/>
    <property type="match status" value="1"/>
</dbReference>
<organism evidence="4 5">
    <name type="scientific">Galemys pyrenaicus</name>
    <name type="common">Iberian desman</name>
    <name type="synonym">Pyrenean desman</name>
    <dbReference type="NCBI Taxonomy" id="202257"/>
    <lineage>
        <taxon>Eukaryota</taxon>
        <taxon>Metazoa</taxon>
        <taxon>Chordata</taxon>
        <taxon>Craniata</taxon>
        <taxon>Vertebrata</taxon>
        <taxon>Euteleostomi</taxon>
        <taxon>Mammalia</taxon>
        <taxon>Eutheria</taxon>
        <taxon>Laurasiatheria</taxon>
        <taxon>Eulipotyphla</taxon>
        <taxon>Talpidae</taxon>
        <taxon>Galemys</taxon>
    </lineage>
</organism>
<evidence type="ECO:0000313" key="5">
    <source>
        <dbReference type="Proteomes" id="UP000700334"/>
    </source>
</evidence>
<evidence type="ECO:0000256" key="1">
    <source>
        <dbReference type="ARBA" id="ARBA00009364"/>
    </source>
</evidence>
<accession>A0A8J5ZMF4</accession>
<dbReference type="AlphaFoldDB" id="A0A8J5ZMF4"/>
<dbReference type="SUPFAM" id="SSF57829">
    <property type="entry name" value="Zn-binding ribosomal proteins"/>
    <property type="match status" value="1"/>
</dbReference>
<dbReference type="GO" id="GO:0006412">
    <property type="term" value="P:translation"/>
    <property type="evidence" value="ECO:0007669"/>
    <property type="project" value="InterPro"/>
</dbReference>
<dbReference type="GO" id="GO:1990904">
    <property type="term" value="C:ribonucleoprotein complex"/>
    <property type="evidence" value="ECO:0007669"/>
    <property type="project" value="UniProtKB-KW"/>
</dbReference>
<sequence>MVNAPKTRWTFCKKCGKHQPHKVTQHKKGEDSLYAQGKRRLRTSKEWETSAVDVPGVPADHQVPAADKMPTAEVASSPQYLNIRPPAWKRVQWHLWLMLP</sequence>
<dbReference type="GO" id="GO:0005840">
    <property type="term" value="C:ribosome"/>
    <property type="evidence" value="ECO:0007669"/>
    <property type="project" value="UniProtKB-KW"/>
</dbReference>
<keyword evidence="2 4" id="KW-0689">Ribosomal protein</keyword>
<keyword evidence="5" id="KW-1185">Reference proteome</keyword>
<dbReference type="Gene3D" id="3.10.450.80">
    <property type="match status" value="1"/>
</dbReference>
<evidence type="ECO:0000313" key="4">
    <source>
        <dbReference type="EMBL" id="KAG8507401.1"/>
    </source>
</evidence>
<dbReference type="InterPro" id="IPR000552">
    <property type="entry name" value="Ribosomal_eL44"/>
</dbReference>
<comment type="caution">
    <text evidence="4">The sequence shown here is derived from an EMBL/GenBank/DDBJ whole genome shotgun (WGS) entry which is preliminary data.</text>
</comment>
<dbReference type="GO" id="GO:0003735">
    <property type="term" value="F:structural constituent of ribosome"/>
    <property type="evidence" value="ECO:0007669"/>
    <property type="project" value="InterPro"/>
</dbReference>